<evidence type="ECO:0000256" key="1">
    <source>
        <dbReference type="ARBA" id="ARBA00001936"/>
    </source>
</evidence>
<sequence length="298" mass="32546">MIARVLLAAWLATSHCVWAEPATTVDAPVGSPATRGLLYEIRPPAGAPPSYLFGTIHSEDARVVELPAPVRAAFHASPSIALEVVPDASAIIRAMVTMSYTDGRLLRDVLPADLYLETADALAEIGMPEEAFKDLKPWSVVTLLSSPPSETGEFLDILLFHRAVADGKRIEGLETMTEQLAVFDDLAEADQITLLRETLASREQLPLVFEALIAAYIARDVDQLQHLSEQHLAESDPRLAAHFQEVVIDARNRRMVDRMVPLLAEGGWFIAIGALHLPGDQGVVALLRRRDHGVTVVF</sequence>
<keyword evidence="6" id="KW-0479">Metal-binding</keyword>
<evidence type="ECO:0000256" key="3">
    <source>
        <dbReference type="ARBA" id="ARBA00004479"/>
    </source>
</evidence>
<evidence type="ECO:0000256" key="13">
    <source>
        <dbReference type="SAM" id="SignalP"/>
    </source>
</evidence>
<comment type="caution">
    <text evidence="14">The sequence shown here is derived from an EMBL/GenBank/DDBJ whole genome shotgun (WGS) entry which is preliminary data.</text>
</comment>
<keyword evidence="10" id="KW-0482">Metalloprotease</keyword>
<feature type="chain" id="PRO_5019756842" description="TraB family protein" evidence="13">
    <location>
        <begin position="20"/>
        <end position="298"/>
    </location>
</feature>
<protein>
    <recommendedName>
        <fullName evidence="16">TraB family protein</fullName>
    </recommendedName>
</protein>
<evidence type="ECO:0008006" key="16">
    <source>
        <dbReference type="Google" id="ProtNLM"/>
    </source>
</evidence>
<dbReference type="InterPro" id="IPR040230">
    <property type="entry name" value="TIKI1/2-like"/>
</dbReference>
<keyword evidence="9" id="KW-1133">Transmembrane helix</keyword>
<evidence type="ECO:0000256" key="2">
    <source>
        <dbReference type="ARBA" id="ARBA00001941"/>
    </source>
</evidence>
<evidence type="ECO:0000256" key="11">
    <source>
        <dbReference type="ARBA" id="ARBA00023136"/>
    </source>
</evidence>
<evidence type="ECO:0000256" key="8">
    <source>
        <dbReference type="ARBA" id="ARBA00022801"/>
    </source>
</evidence>
<evidence type="ECO:0000256" key="9">
    <source>
        <dbReference type="ARBA" id="ARBA00022989"/>
    </source>
</evidence>
<dbReference type="EMBL" id="RBXL01000001">
    <property type="protein sequence ID" value="RKT44134.1"/>
    <property type="molecule type" value="Genomic_DNA"/>
</dbReference>
<reference evidence="14 15" key="1">
    <citation type="submission" date="2018-10" db="EMBL/GenBank/DDBJ databases">
        <title>Genomic Encyclopedia of Archaeal and Bacterial Type Strains, Phase II (KMG-II): from individual species to whole genera.</title>
        <authorList>
            <person name="Goeker M."/>
        </authorList>
    </citation>
    <scope>NUCLEOTIDE SEQUENCE [LARGE SCALE GENOMIC DNA]</scope>
    <source>
        <strain evidence="14 15">DSM 235</strain>
    </source>
</reference>
<keyword evidence="11" id="KW-0472">Membrane</keyword>
<keyword evidence="4" id="KW-0645">Protease</keyword>
<dbReference type="CDD" id="cd14789">
    <property type="entry name" value="Tiki"/>
    <property type="match status" value="1"/>
</dbReference>
<keyword evidence="12" id="KW-0325">Glycoprotein</keyword>
<evidence type="ECO:0000313" key="15">
    <source>
        <dbReference type="Proteomes" id="UP000274556"/>
    </source>
</evidence>
<comment type="cofactor">
    <cofactor evidence="2">
        <name>Co(2+)</name>
        <dbReference type="ChEBI" id="CHEBI:48828"/>
    </cofactor>
</comment>
<dbReference type="InterPro" id="IPR002816">
    <property type="entry name" value="TraB/PrgY/GumN_fam"/>
</dbReference>
<dbReference type="PANTHER" id="PTHR31120">
    <property type="entry name" value="METALLOPROTEASE TIKI"/>
    <property type="match status" value="1"/>
</dbReference>
<evidence type="ECO:0000256" key="10">
    <source>
        <dbReference type="ARBA" id="ARBA00023049"/>
    </source>
</evidence>
<dbReference type="GO" id="GO:0006508">
    <property type="term" value="P:proteolysis"/>
    <property type="evidence" value="ECO:0007669"/>
    <property type="project" value="UniProtKB-KW"/>
</dbReference>
<dbReference type="OrthoDB" id="357294at2"/>
<keyword evidence="15" id="KW-1185">Reference proteome</keyword>
<dbReference type="Pfam" id="PF01963">
    <property type="entry name" value="TraB_PrgY_gumN"/>
    <property type="match status" value="1"/>
</dbReference>
<dbReference type="AlphaFoldDB" id="A0A495V4A2"/>
<comment type="subcellular location">
    <subcellularLocation>
        <location evidence="3">Membrane</location>
        <topology evidence="3">Single-pass type I membrane protein</topology>
    </subcellularLocation>
</comment>
<keyword evidence="7 13" id="KW-0732">Signal</keyword>
<dbReference type="PANTHER" id="PTHR31120:SF6">
    <property type="entry name" value="METALLOPROTEASE TIKI HOMOLOG"/>
    <property type="match status" value="1"/>
</dbReference>
<dbReference type="GO" id="GO:0030178">
    <property type="term" value="P:negative regulation of Wnt signaling pathway"/>
    <property type="evidence" value="ECO:0007669"/>
    <property type="project" value="InterPro"/>
</dbReference>
<evidence type="ECO:0000256" key="7">
    <source>
        <dbReference type="ARBA" id="ARBA00022729"/>
    </source>
</evidence>
<evidence type="ECO:0000256" key="5">
    <source>
        <dbReference type="ARBA" id="ARBA00022692"/>
    </source>
</evidence>
<dbReference type="GO" id="GO:0016020">
    <property type="term" value="C:membrane"/>
    <property type="evidence" value="ECO:0007669"/>
    <property type="project" value="UniProtKB-SubCell"/>
</dbReference>
<dbReference type="GO" id="GO:0046872">
    <property type="term" value="F:metal ion binding"/>
    <property type="evidence" value="ECO:0007669"/>
    <property type="project" value="UniProtKB-KW"/>
</dbReference>
<accession>A0A495V4A2</accession>
<keyword evidence="5" id="KW-0812">Transmembrane</keyword>
<organism evidence="14 15">
    <name type="scientific">Thiocapsa rosea</name>
    <dbReference type="NCBI Taxonomy" id="69360"/>
    <lineage>
        <taxon>Bacteria</taxon>
        <taxon>Pseudomonadati</taxon>
        <taxon>Pseudomonadota</taxon>
        <taxon>Gammaproteobacteria</taxon>
        <taxon>Chromatiales</taxon>
        <taxon>Chromatiaceae</taxon>
        <taxon>Thiocapsa</taxon>
    </lineage>
</organism>
<evidence type="ECO:0000313" key="14">
    <source>
        <dbReference type="EMBL" id="RKT44134.1"/>
    </source>
</evidence>
<gene>
    <name evidence="14" type="ORF">BDD21_1508</name>
</gene>
<dbReference type="Proteomes" id="UP000274556">
    <property type="component" value="Unassembled WGS sequence"/>
</dbReference>
<proteinExistence type="predicted"/>
<name>A0A495V4A2_9GAMM</name>
<evidence type="ECO:0000256" key="6">
    <source>
        <dbReference type="ARBA" id="ARBA00022723"/>
    </source>
</evidence>
<evidence type="ECO:0000256" key="4">
    <source>
        <dbReference type="ARBA" id="ARBA00022670"/>
    </source>
</evidence>
<feature type="signal peptide" evidence="13">
    <location>
        <begin position="1"/>
        <end position="19"/>
    </location>
</feature>
<comment type="cofactor">
    <cofactor evidence="1">
        <name>Mn(2+)</name>
        <dbReference type="ChEBI" id="CHEBI:29035"/>
    </cofactor>
</comment>
<keyword evidence="8" id="KW-0378">Hydrolase</keyword>
<dbReference type="GO" id="GO:0004222">
    <property type="term" value="F:metalloendopeptidase activity"/>
    <property type="evidence" value="ECO:0007669"/>
    <property type="project" value="TreeGrafter"/>
</dbReference>
<evidence type="ECO:0000256" key="12">
    <source>
        <dbReference type="ARBA" id="ARBA00023180"/>
    </source>
</evidence>